<evidence type="ECO:0000256" key="4">
    <source>
        <dbReference type="ARBA" id="ARBA00023157"/>
    </source>
</evidence>
<dbReference type="Pfam" id="PF00089">
    <property type="entry name" value="Trypsin"/>
    <property type="match status" value="1"/>
</dbReference>
<protein>
    <recommendedName>
        <fullName evidence="7">Peptidase S1 domain-containing protein</fullName>
    </recommendedName>
</protein>
<keyword evidence="4" id="KW-1015">Disulfide bond</keyword>
<dbReference type="PRINTS" id="PR00722">
    <property type="entry name" value="CHYMOTRYPSIN"/>
</dbReference>
<comment type="caution">
    <text evidence="8">The sequence shown here is derived from an EMBL/GenBank/DDBJ whole genome shotgun (WGS) entry which is preliminary data.</text>
</comment>
<dbReference type="CDD" id="cd00190">
    <property type="entry name" value="Tryp_SPc"/>
    <property type="match status" value="1"/>
</dbReference>
<evidence type="ECO:0000256" key="2">
    <source>
        <dbReference type="ARBA" id="ARBA00022801"/>
    </source>
</evidence>
<dbReference type="FunFam" id="2.40.10.10:FF:000068">
    <property type="entry name" value="transmembrane protease serine 2"/>
    <property type="match status" value="1"/>
</dbReference>
<evidence type="ECO:0000313" key="9">
    <source>
        <dbReference type="Proteomes" id="UP001107558"/>
    </source>
</evidence>
<sequence length="260" mass="28566">MYLKLFLLSILFIIVFSQTHREGRIIRGTSVGLGQIPYQVSLRNWGSDFHFCGGALISNRWVVTAAVCVYGRERNSLDIMAGIASLRARGQSYRSFNIVIHPGFNFNNFPSSTVNHNIGLVQSLLPFHFTRFVSPIRLSSIIQRNPDFAVISGFGATTINGGPNSDSLQKLDVVTNPDGPCDTAGISIDMRFNICTYNRQITDNNVNVGFCTTDVGGPLVIGSELIGIASFNNPCAVLDQYDVYVRISEYRAWIGSITGV</sequence>
<organism evidence="8 9">
    <name type="scientific">Polypedilum vanderplanki</name>
    <name type="common">Sleeping chironomid midge</name>
    <dbReference type="NCBI Taxonomy" id="319348"/>
    <lineage>
        <taxon>Eukaryota</taxon>
        <taxon>Metazoa</taxon>
        <taxon>Ecdysozoa</taxon>
        <taxon>Arthropoda</taxon>
        <taxon>Hexapoda</taxon>
        <taxon>Insecta</taxon>
        <taxon>Pterygota</taxon>
        <taxon>Neoptera</taxon>
        <taxon>Endopterygota</taxon>
        <taxon>Diptera</taxon>
        <taxon>Nematocera</taxon>
        <taxon>Chironomoidea</taxon>
        <taxon>Chironomidae</taxon>
        <taxon>Chironominae</taxon>
        <taxon>Polypedilum</taxon>
        <taxon>Polypedilum</taxon>
    </lineage>
</organism>
<dbReference type="PROSITE" id="PS50240">
    <property type="entry name" value="TRYPSIN_DOM"/>
    <property type="match status" value="1"/>
</dbReference>
<feature type="chain" id="PRO_5039926456" description="Peptidase S1 domain-containing protein" evidence="6">
    <location>
        <begin position="18"/>
        <end position="260"/>
    </location>
</feature>
<dbReference type="InterPro" id="IPR001314">
    <property type="entry name" value="Peptidase_S1A"/>
</dbReference>
<keyword evidence="6" id="KW-0732">Signal</keyword>
<evidence type="ECO:0000256" key="5">
    <source>
        <dbReference type="ARBA" id="ARBA00024195"/>
    </source>
</evidence>
<reference evidence="8" key="1">
    <citation type="submission" date="2021-03" db="EMBL/GenBank/DDBJ databases">
        <title>Chromosome level genome of the anhydrobiotic midge Polypedilum vanderplanki.</title>
        <authorList>
            <person name="Yoshida Y."/>
            <person name="Kikawada T."/>
            <person name="Gusev O."/>
        </authorList>
    </citation>
    <scope>NUCLEOTIDE SEQUENCE</scope>
    <source>
        <strain evidence="8">NIAS01</strain>
        <tissue evidence="8">Whole body or cell culture</tissue>
    </source>
</reference>
<dbReference type="EMBL" id="JADBJN010000003">
    <property type="protein sequence ID" value="KAG5671587.1"/>
    <property type="molecule type" value="Genomic_DNA"/>
</dbReference>
<proteinExistence type="inferred from homology"/>
<dbReference type="SMART" id="SM00020">
    <property type="entry name" value="Tryp_SPc"/>
    <property type="match status" value="1"/>
</dbReference>
<comment type="similarity">
    <text evidence="5">Belongs to the peptidase S1 family. CLIP subfamily.</text>
</comment>
<evidence type="ECO:0000256" key="3">
    <source>
        <dbReference type="ARBA" id="ARBA00022825"/>
    </source>
</evidence>
<keyword evidence="2" id="KW-0378">Hydrolase</keyword>
<dbReference type="Proteomes" id="UP001107558">
    <property type="component" value="Chromosome 3"/>
</dbReference>
<keyword evidence="3" id="KW-0720">Serine protease</keyword>
<dbReference type="OrthoDB" id="60866at2759"/>
<name>A0A9J6BQ95_POLVA</name>
<dbReference type="PANTHER" id="PTHR24276">
    <property type="entry name" value="POLYSERASE-RELATED"/>
    <property type="match status" value="1"/>
</dbReference>
<dbReference type="Gene3D" id="2.40.10.10">
    <property type="entry name" value="Trypsin-like serine proteases"/>
    <property type="match status" value="2"/>
</dbReference>
<dbReference type="InterPro" id="IPR009003">
    <property type="entry name" value="Peptidase_S1_PA"/>
</dbReference>
<dbReference type="InterPro" id="IPR001254">
    <property type="entry name" value="Trypsin_dom"/>
</dbReference>
<gene>
    <name evidence="8" type="ORF">PVAND_001780</name>
</gene>
<evidence type="ECO:0000259" key="7">
    <source>
        <dbReference type="PROSITE" id="PS50240"/>
    </source>
</evidence>
<dbReference type="GO" id="GO:0004252">
    <property type="term" value="F:serine-type endopeptidase activity"/>
    <property type="evidence" value="ECO:0007669"/>
    <property type="project" value="InterPro"/>
</dbReference>
<keyword evidence="1" id="KW-0645">Protease</keyword>
<feature type="domain" description="Peptidase S1" evidence="7">
    <location>
        <begin position="25"/>
        <end position="259"/>
    </location>
</feature>
<evidence type="ECO:0000256" key="6">
    <source>
        <dbReference type="SAM" id="SignalP"/>
    </source>
</evidence>
<dbReference type="SUPFAM" id="SSF50494">
    <property type="entry name" value="Trypsin-like serine proteases"/>
    <property type="match status" value="1"/>
</dbReference>
<dbReference type="GO" id="GO:0006508">
    <property type="term" value="P:proteolysis"/>
    <property type="evidence" value="ECO:0007669"/>
    <property type="project" value="UniProtKB-KW"/>
</dbReference>
<keyword evidence="9" id="KW-1185">Reference proteome</keyword>
<evidence type="ECO:0000256" key="1">
    <source>
        <dbReference type="ARBA" id="ARBA00022670"/>
    </source>
</evidence>
<dbReference type="PANTHER" id="PTHR24276:SF91">
    <property type="entry name" value="AT26814P-RELATED"/>
    <property type="match status" value="1"/>
</dbReference>
<evidence type="ECO:0000313" key="8">
    <source>
        <dbReference type="EMBL" id="KAG5671587.1"/>
    </source>
</evidence>
<dbReference type="InterPro" id="IPR050430">
    <property type="entry name" value="Peptidase_S1"/>
</dbReference>
<dbReference type="AlphaFoldDB" id="A0A9J6BQ95"/>
<feature type="signal peptide" evidence="6">
    <location>
        <begin position="1"/>
        <end position="17"/>
    </location>
</feature>
<dbReference type="InterPro" id="IPR043504">
    <property type="entry name" value="Peptidase_S1_PA_chymotrypsin"/>
</dbReference>
<accession>A0A9J6BQ95</accession>